<dbReference type="InterPro" id="IPR036890">
    <property type="entry name" value="HATPase_C_sf"/>
</dbReference>
<name>A0A919RJL3_9ACTN</name>
<organism evidence="2 3">
    <name type="scientific">Sinosporangium siamense</name>
    <dbReference type="NCBI Taxonomy" id="1367973"/>
    <lineage>
        <taxon>Bacteria</taxon>
        <taxon>Bacillati</taxon>
        <taxon>Actinomycetota</taxon>
        <taxon>Actinomycetes</taxon>
        <taxon>Streptosporangiales</taxon>
        <taxon>Streptosporangiaceae</taxon>
        <taxon>Sinosporangium</taxon>
    </lineage>
</organism>
<dbReference type="Proteomes" id="UP000606172">
    <property type="component" value="Unassembled WGS sequence"/>
</dbReference>
<dbReference type="EMBL" id="BOOW01000023">
    <property type="protein sequence ID" value="GII93554.1"/>
    <property type="molecule type" value="Genomic_DNA"/>
</dbReference>
<protein>
    <submittedName>
        <fullName evidence="2">Uncharacterized protein</fullName>
    </submittedName>
</protein>
<feature type="region of interest" description="Disordered" evidence="1">
    <location>
        <begin position="187"/>
        <end position="210"/>
    </location>
</feature>
<evidence type="ECO:0000313" key="3">
    <source>
        <dbReference type="Proteomes" id="UP000606172"/>
    </source>
</evidence>
<dbReference type="AlphaFoldDB" id="A0A919RJL3"/>
<feature type="compositionally biased region" description="Acidic residues" evidence="1">
    <location>
        <begin position="194"/>
        <end position="204"/>
    </location>
</feature>
<gene>
    <name evidence="2" type="ORF">Ssi02_37850</name>
</gene>
<comment type="caution">
    <text evidence="2">The sequence shown here is derived from an EMBL/GenBank/DDBJ whole genome shotgun (WGS) entry which is preliminary data.</text>
</comment>
<dbReference type="RefSeq" id="WP_204027050.1">
    <property type="nucleotide sequence ID" value="NZ_BOOW01000023.1"/>
</dbReference>
<dbReference type="Gene3D" id="3.30.565.10">
    <property type="entry name" value="Histidine kinase-like ATPase, C-terminal domain"/>
    <property type="match status" value="1"/>
</dbReference>
<proteinExistence type="predicted"/>
<reference evidence="2" key="1">
    <citation type="submission" date="2021-01" db="EMBL/GenBank/DDBJ databases">
        <title>Whole genome shotgun sequence of Sinosporangium siamense NBRC 109515.</title>
        <authorList>
            <person name="Komaki H."/>
            <person name="Tamura T."/>
        </authorList>
    </citation>
    <scope>NUCLEOTIDE SEQUENCE</scope>
    <source>
        <strain evidence="2">NBRC 109515</strain>
    </source>
</reference>
<evidence type="ECO:0000256" key="1">
    <source>
        <dbReference type="SAM" id="MobiDB-lite"/>
    </source>
</evidence>
<evidence type="ECO:0000313" key="2">
    <source>
        <dbReference type="EMBL" id="GII93554.1"/>
    </source>
</evidence>
<keyword evidence="3" id="KW-1185">Reference proteome</keyword>
<sequence length="210" mass="23583">MGFTAAPERRGGDVSKVQDPVFRDNRGRLFVPPTGEHDPRLQQAVVRLLPGGLVWRRLFPCRADQVRQARAFVRFMTYGHPLADYAEIAVSELARLAVTRGADRPFFTSFVVEVKQFGPQAERLRLSVYDSGPNGIPTHRERHISVLDQPPPREAGDLGMEVIHALPATVRYRDSYDGQPSYPVSIEFNGLPPEYDDDDEEFYDDSGKGA</sequence>
<accession>A0A919RJL3</accession>